<reference evidence="3" key="1">
    <citation type="journal article" date="2022" name="bioRxiv">
        <title>Sequencing and chromosome-scale assembly of the giantPleurodeles waltlgenome.</title>
        <authorList>
            <person name="Brown T."/>
            <person name="Elewa A."/>
            <person name="Iarovenko S."/>
            <person name="Subramanian E."/>
            <person name="Araus A.J."/>
            <person name="Petzold A."/>
            <person name="Susuki M."/>
            <person name="Suzuki K.-i.T."/>
            <person name="Hayashi T."/>
            <person name="Toyoda A."/>
            <person name="Oliveira C."/>
            <person name="Osipova E."/>
            <person name="Leigh N.D."/>
            <person name="Simon A."/>
            <person name="Yun M.H."/>
        </authorList>
    </citation>
    <scope>NUCLEOTIDE SEQUENCE</scope>
    <source>
        <strain evidence="3">20211129_DDA</strain>
        <tissue evidence="3">Liver</tissue>
    </source>
</reference>
<dbReference type="GO" id="GO:0005576">
    <property type="term" value="C:extracellular region"/>
    <property type="evidence" value="ECO:0007669"/>
    <property type="project" value="InterPro"/>
</dbReference>
<proteinExistence type="inferred from homology"/>
<sequence>MNRGQNNIDAQKKRVVTERTQRLIANLEDVLLEGAKLRVTADTLRGIASDLDTFHRNATEWNSFGSSLGVVGGLVGLGGLLLAPVTAGVSLEVAAVGLAASAAGGTVSAGTSLADAINSKIDKDKVEGLLKGCQESVEKIKKHVQVANQMAEEIKRLSVAVDIGVAGCVGDLGFGVGQAGLHFTKLMKTLKVLDSGRLLVKIAGLTTVVFSAVFIVLDLLSLINSSKELDKGAPSELASAIRKAESELRAVVNELQLAAIEQSVHGLRASLAE</sequence>
<protein>
    <submittedName>
        <fullName evidence="3">Uncharacterized protein</fullName>
    </submittedName>
</protein>
<evidence type="ECO:0000313" key="3">
    <source>
        <dbReference type="EMBL" id="KAJ1183535.1"/>
    </source>
</evidence>
<accession>A0AAV7U383</accession>
<evidence type="ECO:0000313" key="4">
    <source>
        <dbReference type="Proteomes" id="UP001066276"/>
    </source>
</evidence>
<evidence type="ECO:0000256" key="1">
    <source>
        <dbReference type="ARBA" id="ARBA00010090"/>
    </source>
</evidence>
<dbReference type="GO" id="GO:0008289">
    <property type="term" value="F:lipid binding"/>
    <property type="evidence" value="ECO:0007669"/>
    <property type="project" value="InterPro"/>
</dbReference>
<dbReference type="GO" id="GO:0006869">
    <property type="term" value="P:lipid transport"/>
    <property type="evidence" value="ECO:0007669"/>
    <property type="project" value="InterPro"/>
</dbReference>
<dbReference type="EMBL" id="JANPWB010000005">
    <property type="protein sequence ID" value="KAJ1183535.1"/>
    <property type="molecule type" value="Genomic_DNA"/>
</dbReference>
<name>A0AAV7U383_PLEWA</name>
<keyword evidence="2" id="KW-0472">Membrane</keyword>
<dbReference type="AlphaFoldDB" id="A0AAV7U383"/>
<dbReference type="Proteomes" id="UP001066276">
    <property type="component" value="Chromosome 3_1"/>
</dbReference>
<keyword evidence="4" id="KW-1185">Reference proteome</keyword>
<comment type="caution">
    <text evidence="3">The sequence shown here is derived from an EMBL/GenBank/DDBJ whole genome shotgun (WGS) entry which is preliminary data.</text>
</comment>
<dbReference type="InterPro" id="IPR008405">
    <property type="entry name" value="ApoL"/>
</dbReference>
<gene>
    <name evidence="3" type="ORF">NDU88_000353</name>
</gene>
<evidence type="ECO:0000256" key="2">
    <source>
        <dbReference type="SAM" id="Phobius"/>
    </source>
</evidence>
<organism evidence="3 4">
    <name type="scientific">Pleurodeles waltl</name>
    <name type="common">Iberian ribbed newt</name>
    <dbReference type="NCBI Taxonomy" id="8319"/>
    <lineage>
        <taxon>Eukaryota</taxon>
        <taxon>Metazoa</taxon>
        <taxon>Chordata</taxon>
        <taxon>Craniata</taxon>
        <taxon>Vertebrata</taxon>
        <taxon>Euteleostomi</taxon>
        <taxon>Amphibia</taxon>
        <taxon>Batrachia</taxon>
        <taxon>Caudata</taxon>
        <taxon>Salamandroidea</taxon>
        <taxon>Salamandridae</taxon>
        <taxon>Pleurodelinae</taxon>
        <taxon>Pleurodeles</taxon>
    </lineage>
</organism>
<dbReference type="Pfam" id="PF05461">
    <property type="entry name" value="ApoL"/>
    <property type="match status" value="2"/>
</dbReference>
<dbReference type="GO" id="GO:0016020">
    <property type="term" value="C:membrane"/>
    <property type="evidence" value="ECO:0007669"/>
    <property type="project" value="TreeGrafter"/>
</dbReference>
<keyword evidence="2" id="KW-0812">Transmembrane</keyword>
<keyword evidence="2" id="KW-1133">Transmembrane helix</keyword>
<dbReference type="GO" id="GO:0042157">
    <property type="term" value="P:lipoprotein metabolic process"/>
    <property type="evidence" value="ECO:0007669"/>
    <property type="project" value="InterPro"/>
</dbReference>
<dbReference type="PANTHER" id="PTHR14096:SF28">
    <property type="entry name" value="APOLIPOPROTEIN L, 1-RELATED"/>
    <property type="match status" value="1"/>
</dbReference>
<dbReference type="PANTHER" id="PTHR14096">
    <property type="entry name" value="APOLIPOPROTEIN L"/>
    <property type="match status" value="1"/>
</dbReference>
<comment type="similarity">
    <text evidence="1">Belongs to the apolipoprotein L family.</text>
</comment>
<feature type="transmembrane region" description="Helical" evidence="2">
    <location>
        <begin position="198"/>
        <end position="223"/>
    </location>
</feature>